<dbReference type="eggNOG" id="KOG2002">
    <property type="taxonomic scope" value="Eukaryota"/>
</dbReference>
<dbReference type="GO" id="GO:0006368">
    <property type="term" value="P:transcription elongation by RNA polymerase II"/>
    <property type="evidence" value="ECO:0007669"/>
    <property type="project" value="TreeGrafter"/>
</dbReference>
<dbReference type="SUPFAM" id="SSF81901">
    <property type="entry name" value="HCP-like"/>
    <property type="match status" value="1"/>
</dbReference>
<name>B8MC16_TALSN</name>
<feature type="region of interest" description="Disordered" evidence="5">
    <location>
        <begin position="1015"/>
        <end position="1198"/>
    </location>
</feature>
<keyword evidence="4" id="KW-0175">Coiled coil</keyword>
<dbReference type="Pfam" id="PF13432">
    <property type="entry name" value="TPR_16"/>
    <property type="match status" value="1"/>
</dbReference>
<feature type="repeat" description="TPR" evidence="3">
    <location>
        <begin position="796"/>
        <end position="829"/>
    </location>
</feature>
<dbReference type="OrthoDB" id="343875at2759"/>
<dbReference type="GO" id="GO:0000993">
    <property type="term" value="F:RNA polymerase II complex binding"/>
    <property type="evidence" value="ECO:0007669"/>
    <property type="project" value="TreeGrafter"/>
</dbReference>
<dbReference type="HOGENOM" id="CLU_003008_0_1_1"/>
<dbReference type="PROSITE" id="PS50005">
    <property type="entry name" value="TPR"/>
    <property type="match status" value="1"/>
</dbReference>
<keyword evidence="2 3" id="KW-0802">TPR repeat</keyword>
<dbReference type="InParanoid" id="B8MC16"/>
<feature type="compositionally biased region" description="Acidic residues" evidence="5">
    <location>
        <begin position="1127"/>
        <end position="1150"/>
    </location>
</feature>
<evidence type="ECO:0000256" key="5">
    <source>
        <dbReference type="SAM" id="MobiDB-lite"/>
    </source>
</evidence>
<dbReference type="PANTHER" id="PTHR14027">
    <property type="entry name" value="RNA POLYMERASE-ASSOCIATED PROTEIN CTR9"/>
    <property type="match status" value="1"/>
</dbReference>
<evidence type="ECO:0000256" key="2">
    <source>
        <dbReference type="ARBA" id="ARBA00022803"/>
    </source>
</evidence>
<dbReference type="OMA" id="EHWLTIA"/>
<dbReference type="SUPFAM" id="SSF48452">
    <property type="entry name" value="TPR-like"/>
    <property type="match status" value="2"/>
</dbReference>
<evidence type="ECO:0000256" key="4">
    <source>
        <dbReference type="SAM" id="Coils"/>
    </source>
</evidence>
<feature type="compositionally biased region" description="Basic and acidic residues" evidence="5">
    <location>
        <begin position="1015"/>
        <end position="1025"/>
    </location>
</feature>
<evidence type="ECO:0000313" key="6">
    <source>
        <dbReference type="EMBL" id="EED18462.1"/>
    </source>
</evidence>
<dbReference type="GO" id="GO:0016593">
    <property type="term" value="C:Cdc73/Paf1 complex"/>
    <property type="evidence" value="ECO:0007669"/>
    <property type="project" value="TreeGrafter"/>
</dbReference>
<dbReference type="VEuPathDB" id="FungiDB:TSTA_121980"/>
<keyword evidence="6" id="KW-0251">Elongation factor</keyword>
<organism evidence="6 7">
    <name type="scientific">Talaromyces stipitatus (strain ATCC 10500 / CBS 375.48 / QM 6759 / NRRL 1006)</name>
    <name type="common">Penicillium stipitatum</name>
    <dbReference type="NCBI Taxonomy" id="441959"/>
    <lineage>
        <taxon>Eukaryota</taxon>
        <taxon>Fungi</taxon>
        <taxon>Dikarya</taxon>
        <taxon>Ascomycota</taxon>
        <taxon>Pezizomycotina</taxon>
        <taxon>Eurotiomycetes</taxon>
        <taxon>Eurotiomycetidae</taxon>
        <taxon>Eurotiales</taxon>
        <taxon>Trichocomaceae</taxon>
        <taxon>Talaromyces</taxon>
        <taxon>Talaromyces sect. Talaromyces</taxon>
    </lineage>
</organism>
<dbReference type="FunCoup" id="B8MC16">
    <property type="interactions" value="970"/>
</dbReference>
<dbReference type="PhylomeDB" id="B8MC16"/>
<dbReference type="SMART" id="SM00028">
    <property type="entry name" value="TPR"/>
    <property type="match status" value="8"/>
</dbReference>
<evidence type="ECO:0000256" key="1">
    <source>
        <dbReference type="ARBA" id="ARBA00022737"/>
    </source>
</evidence>
<dbReference type="RefSeq" id="XP_002482454.1">
    <property type="nucleotide sequence ID" value="XM_002482409.1"/>
</dbReference>
<sequence>MAHIENGHTNGFGDSAFNSDTVPSATRFSDIPSAIDIPASTFDSEVEVSLEELPDDPTELCTLLENEKAAKNFWVIISLAYAKQNQLDHAIEILQKGLASVAHGATKEKLGLLNWLCWLLMIKSRQAPRVAPDGDSSGVKTKDYYLQQATSTLNEASRLNPAYTPLFLARGVLSLLRASLYPPRPVRAGIPDTSERVESLRQALKCFEEASKASGGRNVMAHLGLARAQYSLGNYAEALLVYQTVLTRMPGLTDPDPRIGIGCCLWQLGFKERAKDAWERALSLNPKSKVASILVGTYYLYSSSQRPTSDPQFGELYRVSMTHTQGSLKLDKDYPMACARFAGYKLIRKDYKAVEVLARKAIEQTDVVSIASEGWYLLGRKAHYEGDTAKASEYFNRSDQARGGGDSGFLPAKFGVVQMQVKSKDLDGAKFRLEKIIQQSKNPECMALLGALLAEDVFSAQASGSKDDKSADATKAISLLESVRSLWKDPTKNIPPDESVLIYLSRLYESTSPEKSMQCLTQLEEIQMEQIPDQERPHENLQNGELKAALREHLPPQLLNNIGCFLYQSGKVAQARELFQSALTACDKSEEVEGEKATDALLTTIRYNFARCLEALDLPDEAKKVYESLLERHGDYTEASARMTYIALRQSPTDEGPKKMAKLYERDSTNLEVRALFGWYLSKSKKRVANLAEDHEQRHYKHTLQHFDKHDRYALTGMGNVHLLTARDMRRETDADKEKRRKMYERAVEFFDKALQLDPKNAYAAQGIAIALVDDRKDFAGAVQIFSKIRDTIKDASVYLNLGHAYAELKQFTRSIECYETALSKDRARDAQLLACLGRVWWLRGKHEKNLTAMKTALDYANRALAVAPEQAHLEFNVAFVQNQVALLVNSLPETQRTLQDLQEAAEGLEKAIETFTRIAQVKTPPYPRESLEQRANMGRNTISKQLERSIQNQKEYEDKNALKLQQARAAREAELKRREEEVRKAQELENERKRRLAEERQRIIEETQRLAAKRAEEQRAREAAELTTDSETGERQKRKRKASSGRRRKRRDEDDGVVSDGRSISVARSDDDGTAPAPKRRRRLERRGGAKEKLGKYKSSELVVDSDEELENEAAAIAKPAGADDDKFDSDGDLFGDDDNVVAEEEEEATTPAANGRGGRARRGKRVVDDSDEDEDEPAAAVSKDTDDEEMQDTDDE</sequence>
<dbReference type="GeneID" id="8105484"/>
<dbReference type="EMBL" id="EQ962655">
    <property type="protein sequence ID" value="EED18462.1"/>
    <property type="molecule type" value="Genomic_DNA"/>
</dbReference>
<dbReference type="AlphaFoldDB" id="B8MC16"/>
<accession>B8MC16</accession>
<evidence type="ECO:0000256" key="3">
    <source>
        <dbReference type="PROSITE-ProRule" id="PRU00339"/>
    </source>
</evidence>
<feature type="compositionally biased region" description="Basic and acidic residues" evidence="5">
    <location>
        <begin position="1087"/>
        <end position="1100"/>
    </location>
</feature>
<dbReference type="GO" id="GO:0006355">
    <property type="term" value="P:regulation of DNA-templated transcription"/>
    <property type="evidence" value="ECO:0007669"/>
    <property type="project" value="InterPro"/>
</dbReference>
<gene>
    <name evidence="6" type="ORF">TSTA_121980</name>
</gene>
<dbReference type="Gene3D" id="1.25.40.10">
    <property type="entry name" value="Tetratricopeptide repeat domain"/>
    <property type="match status" value="4"/>
</dbReference>
<evidence type="ECO:0000313" key="7">
    <source>
        <dbReference type="Proteomes" id="UP000001745"/>
    </source>
</evidence>
<dbReference type="PANTHER" id="PTHR14027:SF2">
    <property type="entry name" value="RNA POLYMERASE-ASSOCIATED PROTEIN CTR9 HOMOLOG"/>
    <property type="match status" value="1"/>
</dbReference>
<keyword evidence="1" id="KW-0677">Repeat</keyword>
<dbReference type="FunFam" id="1.25.40.10:FF:000745">
    <property type="entry name" value="RNA polymerase II transcription elongation factor (Ctr9)"/>
    <property type="match status" value="1"/>
</dbReference>
<keyword evidence="7" id="KW-1185">Reference proteome</keyword>
<dbReference type="Proteomes" id="UP000001745">
    <property type="component" value="Unassembled WGS sequence"/>
</dbReference>
<keyword evidence="6" id="KW-0648">Protein biosynthesis</keyword>
<feature type="compositionally biased region" description="Basic residues" evidence="5">
    <location>
        <begin position="1037"/>
        <end position="1051"/>
    </location>
</feature>
<dbReference type="InterPro" id="IPR031101">
    <property type="entry name" value="Ctr9"/>
</dbReference>
<dbReference type="FunFam" id="1.25.40.10:FF:000250">
    <property type="entry name" value="RNA polymerase II transcription elongation factor"/>
    <property type="match status" value="1"/>
</dbReference>
<dbReference type="Pfam" id="PF13181">
    <property type="entry name" value="TPR_8"/>
    <property type="match status" value="2"/>
</dbReference>
<reference evidence="7" key="1">
    <citation type="journal article" date="2015" name="Genome Announc.">
        <title>Genome sequence of the AIDS-associated pathogen Penicillium marneffei (ATCC18224) and its near taxonomic relative Talaromyces stipitatus (ATCC10500).</title>
        <authorList>
            <person name="Nierman W.C."/>
            <person name="Fedorova-Abrams N.D."/>
            <person name="Andrianopoulos A."/>
        </authorList>
    </citation>
    <scope>NUCLEOTIDE SEQUENCE [LARGE SCALE GENOMIC DNA]</scope>
    <source>
        <strain evidence="7">ATCC 10500 / CBS 375.48 / QM 6759 / NRRL 1006</strain>
    </source>
</reference>
<feature type="compositionally biased region" description="Acidic residues" evidence="5">
    <location>
        <begin position="1187"/>
        <end position="1198"/>
    </location>
</feature>
<dbReference type="InterPro" id="IPR011990">
    <property type="entry name" value="TPR-like_helical_dom_sf"/>
</dbReference>
<dbReference type="GO" id="GO:0003746">
    <property type="term" value="F:translation elongation factor activity"/>
    <property type="evidence" value="ECO:0007669"/>
    <property type="project" value="UniProtKB-KW"/>
</dbReference>
<feature type="coiled-coil region" evidence="4">
    <location>
        <begin position="892"/>
        <end position="919"/>
    </location>
</feature>
<dbReference type="InterPro" id="IPR019734">
    <property type="entry name" value="TPR_rpt"/>
</dbReference>
<proteinExistence type="predicted"/>
<dbReference type="STRING" id="441959.B8MC16"/>
<protein>
    <submittedName>
        <fullName evidence="6">RNA polymerase II transcription elongation factor (Ctr9), putative</fullName>
    </submittedName>
</protein>